<dbReference type="Pfam" id="PF00342">
    <property type="entry name" value="PGI"/>
    <property type="match status" value="1"/>
</dbReference>
<dbReference type="InterPro" id="IPR035476">
    <property type="entry name" value="SIS_PGI_1"/>
</dbReference>
<dbReference type="SUPFAM" id="SSF53697">
    <property type="entry name" value="SIS domain"/>
    <property type="match status" value="1"/>
</dbReference>
<keyword evidence="7" id="KW-0963">Cytoplasm</keyword>
<evidence type="ECO:0000256" key="4">
    <source>
        <dbReference type="ARBA" id="ARBA00023152"/>
    </source>
</evidence>
<dbReference type="AlphaFoldDB" id="A0A3C1KIQ3"/>
<dbReference type="InterPro" id="IPR023096">
    <property type="entry name" value="G6P_Isomerase_C"/>
</dbReference>
<dbReference type="CDD" id="cd05016">
    <property type="entry name" value="SIS_PGI_2"/>
    <property type="match status" value="1"/>
</dbReference>
<dbReference type="UniPathway" id="UPA00138"/>
<dbReference type="NCBIfam" id="NF001211">
    <property type="entry name" value="PRK00179.1"/>
    <property type="match status" value="1"/>
</dbReference>
<feature type="active site" evidence="7">
    <location>
        <position position="511"/>
    </location>
</feature>
<evidence type="ECO:0000256" key="1">
    <source>
        <dbReference type="ARBA" id="ARBA00004926"/>
    </source>
</evidence>
<evidence type="ECO:0000313" key="10">
    <source>
        <dbReference type="Proteomes" id="UP000259273"/>
    </source>
</evidence>
<sequence length="554" mass="60303">MAHTLHLSDLPSWHELQALAEPLRSTAVSALFNREVQRAADFTASAAGLTLDYSRHLLCRDSRGALLRLAEQAQLPHHARQLLAGAPLNNTEARPALHTLLRARSAPPGLEAEFSRVEDTRHRMRLWCERITTGELTGYSGQAIRHVVNIGIGGSDLGPRLVTAALANWQGPVQCHYVANVDPADLQGTLRGLDPASTLFILCSKSFQTQETLANGEAAQRWLRAAGASDGDWSRHFLAITSDLEAAAAFGIPADNCLPLWDWVGGRFSLWSAIGLSIAVAIGWEAFSALLAGAEAMDRHFLEADSAHNLPMLMSLLEVWYCNFFQAANHVVLPYDQGLERLPDYLQQLTMESNGKRVSRDGEALAYDTAPVLWGAAGTMGQHSFYQLLHQGTRLCPADIILPLTTATGEAAQHRLLVANGLAQSRALMVGRSTEDAVASLLERGVEEAEARRLAPHLVIPGSRPHSVITLDALTPHTLGALLALYEHRTFCSSRLWGVNAFDQWGVELGKSIGHSILKRLDDPGADKTLDPATERLLAEWFRAQRSTDAPAAT</sequence>
<evidence type="ECO:0000256" key="8">
    <source>
        <dbReference type="RuleBase" id="RU000612"/>
    </source>
</evidence>
<evidence type="ECO:0000313" key="9">
    <source>
        <dbReference type="EMBL" id="HAN26264.1"/>
    </source>
</evidence>
<evidence type="ECO:0000256" key="6">
    <source>
        <dbReference type="ARBA" id="ARBA00029321"/>
    </source>
</evidence>
<dbReference type="GO" id="GO:0048029">
    <property type="term" value="F:monosaccharide binding"/>
    <property type="evidence" value="ECO:0007669"/>
    <property type="project" value="TreeGrafter"/>
</dbReference>
<dbReference type="GO" id="GO:0006094">
    <property type="term" value="P:gluconeogenesis"/>
    <property type="evidence" value="ECO:0007669"/>
    <property type="project" value="UniProtKB-UniRule"/>
</dbReference>
<dbReference type="PANTHER" id="PTHR11469">
    <property type="entry name" value="GLUCOSE-6-PHOSPHATE ISOMERASE"/>
    <property type="match status" value="1"/>
</dbReference>
<comment type="similarity">
    <text evidence="2 7 8">Belongs to the GPI family.</text>
</comment>
<dbReference type="InterPro" id="IPR018189">
    <property type="entry name" value="Phosphoglucose_isomerase_CS"/>
</dbReference>
<comment type="subcellular location">
    <subcellularLocation>
        <location evidence="7">Cytoplasm</location>
    </subcellularLocation>
</comment>
<comment type="pathway">
    <text evidence="1 7 8">Carbohydrate degradation; glycolysis; D-glyceraldehyde 3-phosphate and glycerone phosphate from D-glucose: step 2/4.</text>
</comment>
<reference evidence="9 10" key="1">
    <citation type="journal article" date="2018" name="Nat. Biotechnol.">
        <title>A standardized bacterial taxonomy based on genome phylogeny substantially revises the tree of life.</title>
        <authorList>
            <person name="Parks D.H."/>
            <person name="Chuvochina M."/>
            <person name="Waite D.W."/>
            <person name="Rinke C."/>
            <person name="Skarshewski A."/>
            <person name="Chaumeil P.A."/>
            <person name="Hugenholtz P."/>
        </authorList>
    </citation>
    <scope>NUCLEOTIDE SEQUENCE [LARGE SCALE GENOMIC DNA]</scope>
    <source>
        <strain evidence="9">UBA9158</strain>
    </source>
</reference>
<dbReference type="GO" id="GO:0097367">
    <property type="term" value="F:carbohydrate derivative binding"/>
    <property type="evidence" value="ECO:0007669"/>
    <property type="project" value="InterPro"/>
</dbReference>
<comment type="catalytic activity">
    <reaction evidence="6 7 8">
        <text>alpha-D-glucose 6-phosphate = beta-D-fructose 6-phosphate</text>
        <dbReference type="Rhea" id="RHEA:11816"/>
        <dbReference type="ChEBI" id="CHEBI:57634"/>
        <dbReference type="ChEBI" id="CHEBI:58225"/>
        <dbReference type="EC" id="5.3.1.9"/>
    </reaction>
</comment>
<protein>
    <recommendedName>
        <fullName evidence="7">Glucose-6-phosphate isomerase</fullName>
        <shortName evidence="7">GPI</shortName>
        <ecNumber evidence="7">5.3.1.9</ecNumber>
    </recommendedName>
    <alternativeName>
        <fullName evidence="7">Phosphoglucose isomerase</fullName>
        <shortName evidence="7">PGI</shortName>
    </alternativeName>
    <alternativeName>
        <fullName evidence="7">Phosphohexose isomerase</fullName>
        <shortName evidence="7">PHI</shortName>
    </alternativeName>
</protein>
<dbReference type="InterPro" id="IPR046348">
    <property type="entry name" value="SIS_dom_sf"/>
</dbReference>
<evidence type="ECO:0000256" key="7">
    <source>
        <dbReference type="HAMAP-Rule" id="MF_00473"/>
    </source>
</evidence>
<dbReference type="Gene3D" id="1.10.1390.10">
    <property type="match status" value="1"/>
</dbReference>
<dbReference type="GO" id="GO:0051156">
    <property type="term" value="P:glucose 6-phosphate metabolic process"/>
    <property type="evidence" value="ECO:0007669"/>
    <property type="project" value="TreeGrafter"/>
</dbReference>
<dbReference type="CDD" id="cd05015">
    <property type="entry name" value="SIS_PGI_1"/>
    <property type="match status" value="1"/>
</dbReference>
<dbReference type="Gene3D" id="3.40.50.10490">
    <property type="entry name" value="Glucose-6-phosphate isomerase like protein, domain 1"/>
    <property type="match status" value="2"/>
</dbReference>
<keyword evidence="5 7" id="KW-0413">Isomerase</keyword>
<dbReference type="InterPro" id="IPR001672">
    <property type="entry name" value="G6P_Isomerase"/>
</dbReference>
<dbReference type="GO" id="GO:0006096">
    <property type="term" value="P:glycolytic process"/>
    <property type="evidence" value="ECO:0007669"/>
    <property type="project" value="UniProtKB-UniRule"/>
</dbReference>
<keyword evidence="3 7" id="KW-0312">Gluconeogenesis</keyword>
<feature type="active site" evidence="7">
    <location>
        <position position="383"/>
    </location>
</feature>
<comment type="pathway">
    <text evidence="7">Carbohydrate biosynthesis; gluconeogenesis.</text>
</comment>
<dbReference type="PROSITE" id="PS51463">
    <property type="entry name" value="P_GLUCOSE_ISOMERASE_3"/>
    <property type="match status" value="1"/>
</dbReference>
<comment type="caution">
    <text evidence="9">The sequence shown here is derived from an EMBL/GenBank/DDBJ whole genome shotgun (WGS) entry which is preliminary data.</text>
</comment>
<dbReference type="GO" id="GO:0004347">
    <property type="term" value="F:glucose-6-phosphate isomerase activity"/>
    <property type="evidence" value="ECO:0007669"/>
    <property type="project" value="UniProtKB-UniRule"/>
</dbReference>
<evidence type="ECO:0000256" key="2">
    <source>
        <dbReference type="ARBA" id="ARBA00006604"/>
    </source>
</evidence>
<evidence type="ECO:0000256" key="5">
    <source>
        <dbReference type="ARBA" id="ARBA00023235"/>
    </source>
</evidence>
<accession>A0A3C1KIQ3</accession>
<keyword evidence="4 7" id="KW-0324">Glycolysis</keyword>
<dbReference type="STRING" id="1121937.GCA_000423125_03366"/>
<dbReference type="PRINTS" id="PR00662">
    <property type="entry name" value="G6PISOMERASE"/>
</dbReference>
<proteinExistence type="inferred from homology"/>
<dbReference type="HAMAP" id="MF_00473">
    <property type="entry name" value="G6P_isomerase"/>
    <property type="match status" value="1"/>
</dbReference>
<dbReference type="PANTHER" id="PTHR11469:SF1">
    <property type="entry name" value="GLUCOSE-6-PHOSPHATE ISOMERASE"/>
    <property type="match status" value="1"/>
</dbReference>
<dbReference type="EC" id="5.3.1.9" evidence="7"/>
<evidence type="ECO:0000256" key="3">
    <source>
        <dbReference type="ARBA" id="ARBA00022432"/>
    </source>
</evidence>
<dbReference type="PROSITE" id="PS00174">
    <property type="entry name" value="P_GLUCOSE_ISOMERASE_2"/>
    <property type="match status" value="1"/>
</dbReference>
<dbReference type="PROSITE" id="PS00765">
    <property type="entry name" value="P_GLUCOSE_ISOMERASE_1"/>
    <property type="match status" value="1"/>
</dbReference>
<dbReference type="GO" id="GO:0005829">
    <property type="term" value="C:cytosol"/>
    <property type="evidence" value="ECO:0007669"/>
    <property type="project" value="TreeGrafter"/>
</dbReference>
<organism evidence="9 10">
    <name type="scientific">Haliea salexigens</name>
    <dbReference type="NCBI Taxonomy" id="287487"/>
    <lineage>
        <taxon>Bacteria</taxon>
        <taxon>Pseudomonadati</taxon>
        <taxon>Pseudomonadota</taxon>
        <taxon>Gammaproteobacteria</taxon>
        <taxon>Cellvibrionales</taxon>
        <taxon>Halieaceae</taxon>
        <taxon>Haliea</taxon>
    </lineage>
</organism>
<name>A0A3C1KIQ3_9GAMM</name>
<gene>
    <name evidence="7" type="primary">pgi</name>
    <name evidence="9" type="ORF">DCP75_00730</name>
</gene>
<dbReference type="InterPro" id="IPR035482">
    <property type="entry name" value="SIS_PGI_2"/>
</dbReference>
<dbReference type="EMBL" id="DMND01000015">
    <property type="protein sequence ID" value="HAN26264.1"/>
    <property type="molecule type" value="Genomic_DNA"/>
</dbReference>
<dbReference type="Proteomes" id="UP000259273">
    <property type="component" value="Unassembled WGS sequence"/>
</dbReference>
<comment type="function">
    <text evidence="7">Catalyzes the reversible isomerization of glucose-6-phosphate to fructose-6-phosphate.</text>
</comment>
<feature type="active site" description="Proton donor" evidence="7">
    <location>
        <position position="352"/>
    </location>
</feature>
<dbReference type="UniPathway" id="UPA00109">
    <property type="reaction ID" value="UER00181"/>
</dbReference>